<feature type="transmembrane region" description="Helical" evidence="1">
    <location>
        <begin position="171"/>
        <end position="191"/>
    </location>
</feature>
<feature type="transmembrane region" description="Helical" evidence="1">
    <location>
        <begin position="198"/>
        <end position="215"/>
    </location>
</feature>
<feature type="transmembrane region" description="Helical" evidence="1">
    <location>
        <begin position="105"/>
        <end position="125"/>
    </location>
</feature>
<keyword evidence="1" id="KW-0812">Transmembrane</keyword>
<evidence type="ECO:0000313" key="4">
    <source>
        <dbReference type="Proteomes" id="UP000199274"/>
    </source>
</evidence>
<dbReference type="GO" id="GO:0080120">
    <property type="term" value="P:CAAX-box protein maturation"/>
    <property type="evidence" value="ECO:0007669"/>
    <property type="project" value="UniProtKB-ARBA"/>
</dbReference>
<dbReference type="InterPro" id="IPR003675">
    <property type="entry name" value="Rce1/LyrA-like_dom"/>
</dbReference>
<feature type="transmembrane region" description="Helical" evidence="1">
    <location>
        <begin position="145"/>
        <end position="165"/>
    </location>
</feature>
<proteinExistence type="predicted"/>
<dbReference type="OrthoDB" id="9779573at2"/>
<organism evidence="3 4">
    <name type="scientific">Flavobacterium omnivorum</name>
    <dbReference type="NCBI Taxonomy" id="178355"/>
    <lineage>
        <taxon>Bacteria</taxon>
        <taxon>Pseudomonadati</taxon>
        <taxon>Bacteroidota</taxon>
        <taxon>Flavobacteriia</taxon>
        <taxon>Flavobacteriales</taxon>
        <taxon>Flavobacteriaceae</taxon>
        <taxon>Flavobacterium</taxon>
    </lineage>
</organism>
<evidence type="ECO:0000313" key="3">
    <source>
        <dbReference type="EMBL" id="SDG95449.1"/>
    </source>
</evidence>
<reference evidence="4" key="1">
    <citation type="submission" date="2016-10" db="EMBL/GenBank/DDBJ databases">
        <authorList>
            <person name="Varghese N."/>
            <person name="Submissions S."/>
        </authorList>
    </citation>
    <scope>NUCLEOTIDE SEQUENCE [LARGE SCALE GENOMIC DNA]</scope>
    <source>
        <strain evidence="4">CGMCC 1.2747</strain>
    </source>
</reference>
<feature type="transmembrane region" description="Helical" evidence="1">
    <location>
        <begin position="235"/>
        <end position="257"/>
    </location>
</feature>
<keyword evidence="1" id="KW-0472">Membrane</keyword>
<evidence type="ECO:0000256" key="1">
    <source>
        <dbReference type="SAM" id="Phobius"/>
    </source>
</evidence>
<name>A0A1G7YGP0_9FLAO</name>
<sequence>MKKEFKIATLIFIGFLSFLWIEKPLRELLSSFQIDDLTAKNSSGLVVRVILIFVAYFLIKKLKFEKFTGLDSLGKFTNIQALFIPLMFILMGLFTNWKIYYNSEFHTLLLFGLSVLAVGVVEEFIFRGAIFPLCIKALKNSQRPILIGAILSSSLFGIVHFVNLFGQPANLIGITSQVFFALSIGVFFSGLMVRTENIVIPAFIHALVNFSFGSGELKTVTAEISAVKEGMGVDWSTGIPTTIFFAFIMAGGVYMILNCNENNIMQKLEIE</sequence>
<dbReference type="RefSeq" id="WP_091255794.1">
    <property type="nucleotide sequence ID" value="NZ_FNDB01000003.1"/>
</dbReference>
<evidence type="ECO:0000259" key="2">
    <source>
        <dbReference type="Pfam" id="PF02517"/>
    </source>
</evidence>
<feature type="transmembrane region" description="Helical" evidence="1">
    <location>
        <begin position="5"/>
        <end position="21"/>
    </location>
</feature>
<gene>
    <name evidence="3" type="ORF">SAMN04488062_103191</name>
</gene>
<feature type="transmembrane region" description="Helical" evidence="1">
    <location>
        <begin position="41"/>
        <end position="59"/>
    </location>
</feature>
<feature type="transmembrane region" description="Helical" evidence="1">
    <location>
        <begin position="79"/>
        <end position="99"/>
    </location>
</feature>
<dbReference type="Proteomes" id="UP000199274">
    <property type="component" value="Unassembled WGS sequence"/>
</dbReference>
<dbReference type="GO" id="GO:0004175">
    <property type="term" value="F:endopeptidase activity"/>
    <property type="evidence" value="ECO:0007669"/>
    <property type="project" value="UniProtKB-ARBA"/>
</dbReference>
<dbReference type="AlphaFoldDB" id="A0A1G7YGP0"/>
<feature type="domain" description="CAAX prenyl protease 2/Lysostaphin resistance protein A-like" evidence="2">
    <location>
        <begin position="106"/>
        <end position="210"/>
    </location>
</feature>
<keyword evidence="4" id="KW-1185">Reference proteome</keyword>
<keyword evidence="1" id="KW-1133">Transmembrane helix</keyword>
<accession>A0A1G7YGP0</accession>
<dbReference type="EMBL" id="FNDB01000003">
    <property type="protein sequence ID" value="SDG95449.1"/>
    <property type="molecule type" value="Genomic_DNA"/>
</dbReference>
<protein>
    <recommendedName>
        <fullName evidence="2">CAAX prenyl protease 2/Lysostaphin resistance protein A-like domain-containing protein</fullName>
    </recommendedName>
</protein>
<dbReference type="Pfam" id="PF02517">
    <property type="entry name" value="Rce1-like"/>
    <property type="match status" value="1"/>
</dbReference>